<gene>
    <name evidence="2" type="ORF">CURHAP_LOCUS43955</name>
</gene>
<evidence type="ECO:0000313" key="3">
    <source>
        <dbReference type="Proteomes" id="UP000507222"/>
    </source>
</evidence>
<feature type="compositionally biased region" description="Basic and acidic residues" evidence="1">
    <location>
        <begin position="34"/>
        <end position="64"/>
    </location>
</feature>
<protein>
    <submittedName>
        <fullName evidence="2">Uncharacterized protein</fullName>
    </submittedName>
</protein>
<feature type="region of interest" description="Disordered" evidence="1">
    <location>
        <begin position="88"/>
        <end position="107"/>
    </location>
</feature>
<dbReference type="AlphaFoldDB" id="A0A6J5VED2"/>
<dbReference type="Proteomes" id="UP000507222">
    <property type="component" value="Unassembled WGS sequence"/>
</dbReference>
<sequence length="197" mass="21093">MAQQTVKPLRLEADRTTFMSRFNWCGDFTAGKPVGERGPVHGKGAPEGERESHREKQGGKRSQVEESPPALAWKWELSPGYRDGTRLGVGTGSAWEGTLQESPRPQGSCRSLDVWLTVHSCMSTRMGKGSSGGVGWVASAGDFPFRAGCQCKRNSPMPGADLALPTLTSVFGAVKQTKQAGPCKLCNGTGTVFQGDY</sequence>
<proteinExistence type="predicted"/>
<dbReference type="EMBL" id="CAEKDK010000007">
    <property type="protein sequence ID" value="CAB4286542.1"/>
    <property type="molecule type" value="Genomic_DNA"/>
</dbReference>
<accession>A0A6J5VED2</accession>
<feature type="region of interest" description="Disordered" evidence="1">
    <location>
        <begin position="31"/>
        <end position="69"/>
    </location>
</feature>
<name>A0A6J5VED2_PRUAR</name>
<reference evidence="2 3" key="1">
    <citation type="submission" date="2020-05" db="EMBL/GenBank/DDBJ databases">
        <authorList>
            <person name="Campoy J."/>
            <person name="Schneeberger K."/>
            <person name="Spophaly S."/>
        </authorList>
    </citation>
    <scope>NUCLEOTIDE SEQUENCE [LARGE SCALE GENOMIC DNA]</scope>
    <source>
        <strain evidence="2">PruArmRojPasFocal</strain>
    </source>
</reference>
<evidence type="ECO:0000313" key="2">
    <source>
        <dbReference type="EMBL" id="CAB4286542.1"/>
    </source>
</evidence>
<evidence type="ECO:0000256" key="1">
    <source>
        <dbReference type="SAM" id="MobiDB-lite"/>
    </source>
</evidence>
<organism evidence="2 3">
    <name type="scientific">Prunus armeniaca</name>
    <name type="common">Apricot</name>
    <name type="synonym">Armeniaca vulgaris</name>
    <dbReference type="NCBI Taxonomy" id="36596"/>
    <lineage>
        <taxon>Eukaryota</taxon>
        <taxon>Viridiplantae</taxon>
        <taxon>Streptophyta</taxon>
        <taxon>Embryophyta</taxon>
        <taxon>Tracheophyta</taxon>
        <taxon>Spermatophyta</taxon>
        <taxon>Magnoliopsida</taxon>
        <taxon>eudicotyledons</taxon>
        <taxon>Gunneridae</taxon>
        <taxon>Pentapetalae</taxon>
        <taxon>rosids</taxon>
        <taxon>fabids</taxon>
        <taxon>Rosales</taxon>
        <taxon>Rosaceae</taxon>
        <taxon>Amygdaloideae</taxon>
        <taxon>Amygdaleae</taxon>
        <taxon>Prunus</taxon>
    </lineage>
</organism>